<dbReference type="OrthoDB" id="6432539at2759"/>
<dbReference type="EMBL" id="BGPR01000009">
    <property type="protein sequence ID" value="GBL76213.1"/>
    <property type="molecule type" value="Genomic_DNA"/>
</dbReference>
<accession>A0A4Y2A8V1</accession>
<evidence type="ECO:0000313" key="2">
    <source>
        <dbReference type="EMBL" id="GBL76213.1"/>
    </source>
</evidence>
<evidence type="ECO:0000256" key="1">
    <source>
        <dbReference type="SAM" id="Phobius"/>
    </source>
</evidence>
<feature type="transmembrane region" description="Helical" evidence="1">
    <location>
        <begin position="68"/>
        <end position="86"/>
    </location>
</feature>
<protein>
    <submittedName>
        <fullName evidence="2">Uncharacterized protein</fullName>
    </submittedName>
</protein>
<keyword evidence="3" id="KW-1185">Reference proteome</keyword>
<sequence length="320" mass="37050">MEECTKSVSCIQKVLWIFLRSLSRLNRDYNPLIHRREEAAFDKDFEEAVFSKDFEFSLEEKITEFKNVLFLLVALITFTVLAFYQWKKSTRFSVNGSKQDNNLISTNSKDYKIFRNEVPADLLQKLLRLHSLLSVLPKQNYSKSWLYNFLSIRPSNFIQKLLRIKSSCSTKPYLTNNLSGEKYWNEVERGLRESLKSLKTLIDPTSTSLNSIDMADKSIQVNEELVFQILEDGFEVEDTAIKSQIPEQANGFNNIVLREHQQMELVANNRTVPLKQATYLANRPPVEIPLIDAPRSSLDGNTLNIQIEFDRRVLLGKLAK</sequence>
<comment type="caution">
    <text evidence="2">The sequence shown here is derived from an EMBL/GenBank/DDBJ whole genome shotgun (WGS) entry which is preliminary data.</text>
</comment>
<name>A0A4Y2A8V1_ARAVE</name>
<gene>
    <name evidence="2" type="ORF">AVEN_234485_1</name>
</gene>
<keyword evidence="1" id="KW-1133">Transmembrane helix</keyword>
<proteinExistence type="predicted"/>
<reference evidence="2 3" key="1">
    <citation type="journal article" date="2019" name="Sci. Rep.">
        <title>Orb-weaving spider Araneus ventricosus genome elucidates the spidroin gene catalogue.</title>
        <authorList>
            <person name="Kono N."/>
            <person name="Nakamura H."/>
            <person name="Ohtoshi R."/>
            <person name="Moran D.A.P."/>
            <person name="Shinohara A."/>
            <person name="Yoshida Y."/>
            <person name="Fujiwara M."/>
            <person name="Mori M."/>
            <person name="Tomita M."/>
            <person name="Arakawa K."/>
        </authorList>
    </citation>
    <scope>NUCLEOTIDE SEQUENCE [LARGE SCALE GENOMIC DNA]</scope>
</reference>
<dbReference type="AlphaFoldDB" id="A0A4Y2A8V1"/>
<keyword evidence="1" id="KW-0472">Membrane</keyword>
<organism evidence="2 3">
    <name type="scientific">Araneus ventricosus</name>
    <name type="common">Orbweaver spider</name>
    <name type="synonym">Epeira ventricosa</name>
    <dbReference type="NCBI Taxonomy" id="182803"/>
    <lineage>
        <taxon>Eukaryota</taxon>
        <taxon>Metazoa</taxon>
        <taxon>Ecdysozoa</taxon>
        <taxon>Arthropoda</taxon>
        <taxon>Chelicerata</taxon>
        <taxon>Arachnida</taxon>
        <taxon>Araneae</taxon>
        <taxon>Araneomorphae</taxon>
        <taxon>Entelegynae</taxon>
        <taxon>Araneoidea</taxon>
        <taxon>Araneidae</taxon>
        <taxon>Araneus</taxon>
    </lineage>
</organism>
<evidence type="ECO:0000313" key="3">
    <source>
        <dbReference type="Proteomes" id="UP000499080"/>
    </source>
</evidence>
<dbReference type="Proteomes" id="UP000499080">
    <property type="component" value="Unassembled WGS sequence"/>
</dbReference>
<keyword evidence="1" id="KW-0812">Transmembrane</keyword>